<feature type="non-terminal residue" evidence="2">
    <location>
        <position position="59"/>
    </location>
</feature>
<dbReference type="EMBL" id="CAJVPZ010086864">
    <property type="protein sequence ID" value="CAG8812363.1"/>
    <property type="molecule type" value="Genomic_DNA"/>
</dbReference>
<feature type="non-terminal residue" evidence="2">
    <location>
        <position position="1"/>
    </location>
</feature>
<protein>
    <submittedName>
        <fullName evidence="2">13646_t:CDS:1</fullName>
    </submittedName>
</protein>
<comment type="caution">
    <text evidence="2">The sequence shown here is derived from an EMBL/GenBank/DDBJ whole genome shotgun (WGS) entry which is preliminary data.</text>
</comment>
<feature type="region of interest" description="Disordered" evidence="1">
    <location>
        <begin position="38"/>
        <end position="59"/>
    </location>
</feature>
<dbReference type="OrthoDB" id="25503at2759"/>
<proteinExistence type="predicted"/>
<sequence length="59" mass="6375">PCNKKTCPCISLPAHWNPADCGPCIVIVDEKKLIVKHSGPGTDPIEPVSIRADHHIPPE</sequence>
<evidence type="ECO:0000256" key="1">
    <source>
        <dbReference type="SAM" id="MobiDB-lite"/>
    </source>
</evidence>
<organism evidence="2 3">
    <name type="scientific">Racocetra fulgida</name>
    <dbReference type="NCBI Taxonomy" id="60492"/>
    <lineage>
        <taxon>Eukaryota</taxon>
        <taxon>Fungi</taxon>
        <taxon>Fungi incertae sedis</taxon>
        <taxon>Mucoromycota</taxon>
        <taxon>Glomeromycotina</taxon>
        <taxon>Glomeromycetes</taxon>
        <taxon>Diversisporales</taxon>
        <taxon>Gigasporaceae</taxon>
        <taxon>Racocetra</taxon>
    </lineage>
</organism>
<keyword evidence="3" id="KW-1185">Reference proteome</keyword>
<accession>A0A9N9K8E5</accession>
<name>A0A9N9K8E5_9GLOM</name>
<evidence type="ECO:0000313" key="3">
    <source>
        <dbReference type="Proteomes" id="UP000789396"/>
    </source>
</evidence>
<gene>
    <name evidence="2" type="ORF">RFULGI_LOCUS18896</name>
</gene>
<dbReference type="Proteomes" id="UP000789396">
    <property type="component" value="Unassembled WGS sequence"/>
</dbReference>
<reference evidence="2" key="1">
    <citation type="submission" date="2021-06" db="EMBL/GenBank/DDBJ databases">
        <authorList>
            <person name="Kallberg Y."/>
            <person name="Tangrot J."/>
            <person name="Rosling A."/>
        </authorList>
    </citation>
    <scope>NUCLEOTIDE SEQUENCE</scope>
    <source>
        <strain evidence="2">IN212</strain>
    </source>
</reference>
<evidence type="ECO:0000313" key="2">
    <source>
        <dbReference type="EMBL" id="CAG8812363.1"/>
    </source>
</evidence>
<dbReference type="AlphaFoldDB" id="A0A9N9K8E5"/>